<evidence type="ECO:0000256" key="2">
    <source>
        <dbReference type="ARBA" id="ARBA00022824"/>
    </source>
</evidence>
<organism evidence="7 8">
    <name type="scientific">Glycine soja</name>
    <name type="common">Wild soybean</name>
    <dbReference type="NCBI Taxonomy" id="3848"/>
    <lineage>
        <taxon>Eukaryota</taxon>
        <taxon>Viridiplantae</taxon>
        <taxon>Streptophyta</taxon>
        <taxon>Embryophyta</taxon>
        <taxon>Tracheophyta</taxon>
        <taxon>Spermatophyta</taxon>
        <taxon>Magnoliopsida</taxon>
        <taxon>eudicotyledons</taxon>
        <taxon>Gunneridae</taxon>
        <taxon>Pentapetalae</taxon>
        <taxon>rosids</taxon>
        <taxon>fabids</taxon>
        <taxon>Fabales</taxon>
        <taxon>Fabaceae</taxon>
        <taxon>Papilionoideae</taxon>
        <taxon>50 kb inversion clade</taxon>
        <taxon>NPAAA clade</taxon>
        <taxon>indigoferoid/millettioid clade</taxon>
        <taxon>Phaseoleae</taxon>
        <taxon>Glycine</taxon>
        <taxon>Glycine subgen. Soja</taxon>
    </lineage>
</organism>
<dbReference type="Proteomes" id="UP000289340">
    <property type="component" value="Chromosome 11"/>
</dbReference>
<keyword evidence="5 6" id="KW-0968">Cytoplasmic vesicle</keyword>
<evidence type="ECO:0000256" key="6">
    <source>
        <dbReference type="HAMAP-Rule" id="MF_03058"/>
    </source>
</evidence>
<comment type="subcellular location">
    <subcellularLocation>
        <location evidence="6">Endoplasmic reticulum membrane</location>
        <topology evidence="6">Multi-pass membrane protein</topology>
    </subcellularLocation>
    <subcellularLocation>
        <location evidence="6">Endoplasmic reticulum-Golgi intermediate compartment membrane</location>
        <topology evidence="6">Multi-pass membrane protein</topology>
    </subcellularLocation>
    <subcellularLocation>
        <location evidence="6">Cytoplasmic vesicle</location>
        <location evidence="6">COPII-coated vesicle membrane</location>
        <topology evidence="6">Multi-pass membrane protein</topology>
    </subcellularLocation>
</comment>
<dbReference type="GO" id="GO:0033116">
    <property type="term" value="C:endoplasmic reticulum-Golgi intermediate compartment membrane"/>
    <property type="evidence" value="ECO:0007669"/>
    <property type="project" value="UniProtKB-SubCell"/>
</dbReference>
<dbReference type="GO" id="GO:0005789">
    <property type="term" value="C:endoplasmic reticulum membrane"/>
    <property type="evidence" value="ECO:0007669"/>
    <property type="project" value="UniProtKB-SubCell"/>
</dbReference>
<dbReference type="Pfam" id="PF09446">
    <property type="entry name" value="VMA21"/>
    <property type="match status" value="1"/>
</dbReference>
<sequence length="170" mass="18065">MASSPPRASTLISAFLRLLRHYRNVASVNDEAVHPRVGGVVFGIGGNGGGGVFQGGRGGGVFEVKMGVIQKFFVASLFMWAIPIAILYAFNHNILPGASNLSPYSMTLVSGFLAVISVNVVIAFYIYLALREPAADKPEPDPKFLAEAKASINQSTGDAQQPSQALKKEQ</sequence>
<accession>A0A445I613</accession>
<keyword evidence="2 6" id="KW-0256">Endoplasmic reticulum</keyword>
<keyword evidence="3 6" id="KW-1133">Transmembrane helix</keyword>
<evidence type="ECO:0000256" key="1">
    <source>
        <dbReference type="ARBA" id="ARBA00022692"/>
    </source>
</evidence>
<dbReference type="EMBL" id="QZWG01000011">
    <property type="protein sequence ID" value="RZB81461.1"/>
    <property type="molecule type" value="Genomic_DNA"/>
</dbReference>
<comment type="similarity">
    <text evidence="6">Belongs to the VMA21 family.</text>
</comment>
<keyword evidence="4 6" id="KW-0472">Membrane</keyword>
<feature type="transmembrane region" description="Helical" evidence="6">
    <location>
        <begin position="110"/>
        <end position="130"/>
    </location>
</feature>
<protein>
    <recommendedName>
        <fullName evidence="6">Vacuolar ATPase assembly integral membrane protein VMA21 homolog</fullName>
    </recommendedName>
</protein>
<evidence type="ECO:0000313" key="7">
    <source>
        <dbReference type="EMBL" id="RZB81461.1"/>
    </source>
</evidence>
<dbReference type="HAMAP" id="MF_03058">
    <property type="entry name" value="VMA21"/>
    <property type="match status" value="1"/>
</dbReference>
<feature type="transmembrane region" description="Helical" evidence="6">
    <location>
        <begin position="72"/>
        <end position="90"/>
    </location>
</feature>
<comment type="caution">
    <text evidence="7">The sequence shown here is derived from an EMBL/GenBank/DDBJ whole genome shotgun (WGS) entry which is preliminary data.</text>
</comment>
<dbReference type="GO" id="GO:0070072">
    <property type="term" value="P:vacuolar proton-transporting V-type ATPase complex assembly"/>
    <property type="evidence" value="ECO:0007669"/>
    <property type="project" value="UniProtKB-UniRule"/>
</dbReference>
<evidence type="ECO:0000256" key="3">
    <source>
        <dbReference type="ARBA" id="ARBA00022989"/>
    </source>
</evidence>
<gene>
    <name evidence="7" type="ORF">D0Y65_030955</name>
</gene>
<dbReference type="GO" id="GO:0012507">
    <property type="term" value="C:ER to Golgi transport vesicle membrane"/>
    <property type="evidence" value="ECO:0007669"/>
    <property type="project" value="UniProtKB-SubCell"/>
</dbReference>
<keyword evidence="8" id="KW-1185">Reference proteome</keyword>
<name>A0A445I613_GLYSO</name>
<dbReference type="PANTHER" id="PTHR31792:SF3">
    <property type="entry name" value="VACUOLAR ATPASE ASSEMBLY INTEGRAL MEMBRANE PROTEIN VMA21"/>
    <property type="match status" value="1"/>
</dbReference>
<dbReference type="PANTHER" id="PTHR31792">
    <property type="entry name" value="VACUOLAR ATPASE ASSEMBLY INTEGRAL MEMBRANE PROTEIN VMA21"/>
    <property type="match status" value="1"/>
</dbReference>
<keyword evidence="1 6" id="KW-0812">Transmembrane</keyword>
<evidence type="ECO:0000256" key="4">
    <source>
        <dbReference type="ARBA" id="ARBA00023136"/>
    </source>
</evidence>
<proteinExistence type="inferred from homology"/>
<dbReference type="AlphaFoldDB" id="A0A445I613"/>
<evidence type="ECO:0000256" key="5">
    <source>
        <dbReference type="ARBA" id="ARBA00023329"/>
    </source>
</evidence>
<reference evidence="7 8" key="1">
    <citation type="submission" date="2018-09" db="EMBL/GenBank/DDBJ databases">
        <title>A high-quality reference genome of wild soybean provides a powerful tool to mine soybean genomes.</title>
        <authorList>
            <person name="Xie M."/>
            <person name="Chung C.Y.L."/>
            <person name="Li M.-W."/>
            <person name="Wong F.-L."/>
            <person name="Chan T.-F."/>
            <person name="Lam H.-M."/>
        </authorList>
    </citation>
    <scope>NUCLEOTIDE SEQUENCE [LARGE SCALE GENOMIC DNA]</scope>
    <source>
        <strain evidence="8">cv. W05</strain>
        <tissue evidence="7">Hypocotyl of etiolated seedlings</tissue>
    </source>
</reference>
<comment type="function">
    <text evidence="6">Required for the assembly of the V0 complex of the vacuolar ATPase (V-ATPase) in the endoplasmic reticulum.</text>
</comment>
<dbReference type="InterPro" id="IPR019013">
    <property type="entry name" value="Vma21"/>
</dbReference>
<evidence type="ECO:0000313" key="8">
    <source>
        <dbReference type="Proteomes" id="UP000289340"/>
    </source>
</evidence>